<dbReference type="EnsemblPlants" id="KQK89955">
    <property type="protein sequence ID" value="KQK89955"/>
    <property type="gene ID" value="SETIT_039901mg"/>
</dbReference>
<dbReference type="SUPFAM" id="SSF54001">
    <property type="entry name" value="Cysteine proteinases"/>
    <property type="match status" value="1"/>
</dbReference>
<evidence type="ECO:0000313" key="3">
    <source>
        <dbReference type="EnsemblPlants" id="KQK89955"/>
    </source>
</evidence>
<organism evidence="3 4">
    <name type="scientific">Setaria italica</name>
    <name type="common">Foxtail millet</name>
    <name type="synonym">Panicum italicum</name>
    <dbReference type="NCBI Taxonomy" id="4555"/>
    <lineage>
        <taxon>Eukaryota</taxon>
        <taxon>Viridiplantae</taxon>
        <taxon>Streptophyta</taxon>
        <taxon>Embryophyta</taxon>
        <taxon>Tracheophyta</taxon>
        <taxon>Spermatophyta</taxon>
        <taxon>Magnoliopsida</taxon>
        <taxon>Liliopsida</taxon>
        <taxon>Poales</taxon>
        <taxon>Poaceae</taxon>
        <taxon>PACMAD clade</taxon>
        <taxon>Panicoideae</taxon>
        <taxon>Panicodae</taxon>
        <taxon>Paniceae</taxon>
        <taxon>Cenchrinae</taxon>
        <taxon>Setaria</taxon>
    </lineage>
</organism>
<evidence type="ECO:0008006" key="5">
    <source>
        <dbReference type="Google" id="ProtNLM"/>
    </source>
</evidence>
<dbReference type="InParanoid" id="K4ALW6"/>
<keyword evidence="2" id="KW-0812">Transmembrane</keyword>
<feature type="compositionally biased region" description="Polar residues" evidence="1">
    <location>
        <begin position="10"/>
        <end position="20"/>
    </location>
</feature>
<dbReference type="Gene3D" id="3.40.395.10">
    <property type="entry name" value="Adenoviral Proteinase, Chain A"/>
    <property type="match status" value="1"/>
</dbReference>
<dbReference type="eggNOG" id="ENOG502SCMJ">
    <property type="taxonomic scope" value="Eukaryota"/>
</dbReference>
<reference evidence="4" key="1">
    <citation type="journal article" date="2012" name="Nat. Biotechnol.">
        <title>Reference genome sequence of the model plant Setaria.</title>
        <authorList>
            <person name="Bennetzen J.L."/>
            <person name="Schmutz J."/>
            <person name="Wang H."/>
            <person name="Percifield R."/>
            <person name="Hawkins J."/>
            <person name="Pontaroli A.C."/>
            <person name="Estep M."/>
            <person name="Feng L."/>
            <person name="Vaughn J.N."/>
            <person name="Grimwood J."/>
            <person name="Jenkins J."/>
            <person name="Barry K."/>
            <person name="Lindquist E."/>
            <person name="Hellsten U."/>
            <person name="Deshpande S."/>
            <person name="Wang X."/>
            <person name="Wu X."/>
            <person name="Mitros T."/>
            <person name="Triplett J."/>
            <person name="Yang X."/>
            <person name="Ye C.Y."/>
            <person name="Mauro-Herrera M."/>
            <person name="Wang L."/>
            <person name="Li P."/>
            <person name="Sharma M."/>
            <person name="Sharma R."/>
            <person name="Ronald P.C."/>
            <person name="Panaud O."/>
            <person name="Kellogg E.A."/>
            <person name="Brutnell T.P."/>
            <person name="Doust A.N."/>
            <person name="Tuskan G.A."/>
            <person name="Rokhsar D."/>
            <person name="Devos K.M."/>
        </authorList>
    </citation>
    <scope>NUCLEOTIDE SEQUENCE [LARGE SCALE GENOMIC DNA]</scope>
    <source>
        <strain evidence="4">cv. Yugu1</strain>
    </source>
</reference>
<keyword evidence="2" id="KW-0472">Membrane</keyword>
<accession>K4ALW6</accession>
<keyword evidence="2" id="KW-1133">Transmembrane helix</keyword>
<sequence>MVTLPVTPQEPASVNSSVTPAYQPAPRRELKRTAALQSPLCSKAVCKVYNAVLTSNGPSTRSSNKTSKGIIIINYWDFHITLDELANSIKPNGSYKTPQEGHKASLTTTSICELLFLVLASFFEYLQSGQLDRSEVKRVFRKNTNHLDHRHMVRFFLLPLLFLFFKFCYFAFFFGQFSDSNFKTQVMFPVLQQIEKRDFEKVGHYFLLVLNLRNNRFEVLDSMRTLEDGNLRSCCNTLMDAIKKLWNKHYSDSSIVIENYNIVDIGVPIQTNK</sequence>
<proteinExistence type="predicted"/>
<keyword evidence="4" id="KW-1185">Reference proteome</keyword>
<dbReference type="PANTHER" id="PTHR36479">
    <property type="entry name" value="ULP_PROTEASE DOMAIN-CONTAINING PROTEIN"/>
    <property type="match status" value="1"/>
</dbReference>
<dbReference type="Gramene" id="KQK89955">
    <property type="protein sequence ID" value="KQK89955"/>
    <property type="gene ID" value="SETIT_039901mg"/>
</dbReference>
<evidence type="ECO:0000256" key="2">
    <source>
        <dbReference type="SAM" id="Phobius"/>
    </source>
</evidence>
<evidence type="ECO:0000256" key="1">
    <source>
        <dbReference type="SAM" id="MobiDB-lite"/>
    </source>
</evidence>
<dbReference type="PANTHER" id="PTHR36479:SF10">
    <property type="entry name" value="UBIQUITIN-LIKE PROTEASE FAMILY PROFILE DOMAIN-CONTAINING PROTEIN"/>
    <property type="match status" value="1"/>
</dbReference>
<dbReference type="EMBL" id="AGNK02005852">
    <property type="status" value="NOT_ANNOTATED_CDS"/>
    <property type="molecule type" value="Genomic_DNA"/>
</dbReference>
<evidence type="ECO:0000313" key="4">
    <source>
        <dbReference type="Proteomes" id="UP000004995"/>
    </source>
</evidence>
<reference evidence="3" key="2">
    <citation type="submission" date="2018-08" db="UniProtKB">
        <authorList>
            <consortium name="EnsemblPlants"/>
        </authorList>
    </citation>
    <scope>IDENTIFICATION</scope>
    <source>
        <strain evidence="3">Yugu1</strain>
    </source>
</reference>
<dbReference type="HOGENOM" id="CLU_1020841_0_0_1"/>
<feature type="region of interest" description="Disordered" evidence="1">
    <location>
        <begin position="1"/>
        <end position="25"/>
    </location>
</feature>
<dbReference type="Proteomes" id="UP000004995">
    <property type="component" value="Unassembled WGS sequence"/>
</dbReference>
<dbReference type="AlphaFoldDB" id="K4ALW6"/>
<dbReference type="InterPro" id="IPR038765">
    <property type="entry name" value="Papain-like_cys_pep_sf"/>
</dbReference>
<feature type="transmembrane region" description="Helical" evidence="2">
    <location>
        <begin position="155"/>
        <end position="175"/>
    </location>
</feature>
<name>K4ALW6_SETIT</name>
<protein>
    <recommendedName>
        <fullName evidence="5">Ubiquitin-like protease family profile domain-containing protein</fullName>
    </recommendedName>
</protein>